<comment type="catalytic activity">
    <reaction evidence="10">
        <text>N(6)-acetyl-L-lysyl-[histone] + H2O = L-lysyl-[histone] + acetate</text>
        <dbReference type="Rhea" id="RHEA:58196"/>
        <dbReference type="Rhea" id="RHEA-COMP:9845"/>
        <dbReference type="Rhea" id="RHEA-COMP:11338"/>
        <dbReference type="ChEBI" id="CHEBI:15377"/>
        <dbReference type="ChEBI" id="CHEBI:29969"/>
        <dbReference type="ChEBI" id="CHEBI:30089"/>
        <dbReference type="ChEBI" id="CHEBI:61930"/>
        <dbReference type="EC" id="3.5.1.98"/>
    </reaction>
</comment>
<evidence type="ECO:0000256" key="3">
    <source>
        <dbReference type="ARBA" id="ARBA00012111"/>
    </source>
</evidence>
<comment type="subcellular location">
    <subcellularLocation>
        <location evidence="1">Nucleus</location>
    </subcellularLocation>
</comment>
<evidence type="ECO:0000256" key="11">
    <source>
        <dbReference type="ARBA" id="ARBA00059784"/>
    </source>
</evidence>
<dbReference type="EC" id="3.5.1.98" evidence="3"/>
<dbReference type="EMBL" id="HBUF01213970">
    <property type="protein sequence ID" value="CAG6666375.1"/>
    <property type="molecule type" value="Transcribed_RNA"/>
</dbReference>
<feature type="domain" description="Histone deacetylase" evidence="14">
    <location>
        <begin position="66"/>
        <end position="346"/>
    </location>
</feature>
<dbReference type="InterPro" id="IPR000286">
    <property type="entry name" value="HDACs"/>
</dbReference>
<keyword evidence="5" id="KW-0378">Hydrolase</keyword>
<evidence type="ECO:0000256" key="7">
    <source>
        <dbReference type="ARBA" id="ARBA00023015"/>
    </source>
</evidence>
<dbReference type="EMBL" id="HBUF01529114">
    <property type="protein sequence ID" value="CAG6751177.1"/>
    <property type="molecule type" value="Transcribed_RNA"/>
</dbReference>
<evidence type="ECO:0000256" key="6">
    <source>
        <dbReference type="ARBA" id="ARBA00022853"/>
    </source>
</evidence>
<comment type="subunit">
    <text evidence="12">Interacts with HDAC6.</text>
</comment>
<dbReference type="EMBL" id="HBUF01392159">
    <property type="protein sequence ID" value="CAG6734278.1"/>
    <property type="molecule type" value="Transcribed_RNA"/>
</dbReference>
<evidence type="ECO:0000256" key="12">
    <source>
        <dbReference type="ARBA" id="ARBA00065154"/>
    </source>
</evidence>
<keyword evidence="7" id="KW-0805">Transcription regulation</keyword>
<accession>A0A8D8ZQ57</accession>
<evidence type="ECO:0000256" key="5">
    <source>
        <dbReference type="ARBA" id="ARBA00022801"/>
    </source>
</evidence>
<keyword evidence="6" id="KW-0156">Chromatin regulator</keyword>
<proteinExistence type="inferred from homology"/>
<dbReference type="EMBL" id="HBUF01529117">
    <property type="protein sequence ID" value="CAG6751183.1"/>
    <property type="molecule type" value="Transcribed_RNA"/>
</dbReference>
<dbReference type="GO" id="GO:0141221">
    <property type="term" value="F:histone deacetylase activity, hydrolytic mechanism"/>
    <property type="evidence" value="ECO:0007669"/>
    <property type="project" value="UniProtKB-EC"/>
</dbReference>
<sequence>MSQLPGEMDINTASIKRKRKVAFLKERKALEDEITSEPQESVVTRPWPIVYRPEYNVHFFKLEKLHPFDAKKWKHIFNYLVEAKFITQDNIIEPQEVTHDQLLMAHSEKYLNSLKWSFNVAAISEVCPLVAVPNYFVQKCYLRPMRYHVGGTLEAGFLALRRGWSINIGGGFHHASETKGGGFCAYADISLLVKLLFQSKSISTAMIVDLDAHQGNGYEKDFINEARIFIMDVYNKRIYPRDDAAKEAIRCRIELAPYTEDQHYLEKIEAGLERSLRSFCPDIMIYNAGTDVLLNDPLGLLAISPQGIIRRDELVFMKARERRVPIVMLTSGGYLKQTARIIADSILNLADLGLISR</sequence>
<organism evidence="15">
    <name type="scientific">Cacopsylla melanoneura</name>
    <dbReference type="NCBI Taxonomy" id="428564"/>
    <lineage>
        <taxon>Eukaryota</taxon>
        <taxon>Metazoa</taxon>
        <taxon>Ecdysozoa</taxon>
        <taxon>Arthropoda</taxon>
        <taxon>Hexapoda</taxon>
        <taxon>Insecta</taxon>
        <taxon>Pterygota</taxon>
        <taxon>Neoptera</taxon>
        <taxon>Paraneoptera</taxon>
        <taxon>Hemiptera</taxon>
        <taxon>Sternorrhyncha</taxon>
        <taxon>Psylloidea</taxon>
        <taxon>Psyllidae</taxon>
        <taxon>Psyllinae</taxon>
        <taxon>Cacopsylla</taxon>
    </lineage>
</organism>
<dbReference type="PANTHER" id="PTHR10625">
    <property type="entry name" value="HISTONE DEACETYLASE HDAC1-RELATED"/>
    <property type="match status" value="1"/>
</dbReference>
<dbReference type="InterPro" id="IPR023696">
    <property type="entry name" value="Ureohydrolase_dom_sf"/>
</dbReference>
<dbReference type="EMBL" id="HBUF01050714">
    <property type="protein sequence ID" value="CAG6621675.1"/>
    <property type="molecule type" value="Transcribed_RNA"/>
</dbReference>
<evidence type="ECO:0000313" key="15">
    <source>
        <dbReference type="EMBL" id="CAG6751179.1"/>
    </source>
</evidence>
<evidence type="ECO:0000256" key="4">
    <source>
        <dbReference type="ARBA" id="ARBA00022491"/>
    </source>
</evidence>
<dbReference type="Pfam" id="PF00850">
    <property type="entry name" value="Hist_deacetyl"/>
    <property type="match status" value="1"/>
</dbReference>
<name>A0A8D8ZQ57_9HEMI</name>
<dbReference type="FunFam" id="3.40.800.20:FF:000009">
    <property type="entry name" value="Histone deacetylase 11"/>
    <property type="match status" value="1"/>
</dbReference>
<dbReference type="InterPro" id="IPR044150">
    <property type="entry name" value="HDAC_classIV"/>
</dbReference>
<dbReference type="EMBL" id="HBUF01529115">
    <property type="protein sequence ID" value="CAG6751179.1"/>
    <property type="molecule type" value="Transcribed_RNA"/>
</dbReference>
<evidence type="ECO:0000256" key="9">
    <source>
        <dbReference type="ARBA" id="ARBA00023242"/>
    </source>
</evidence>
<dbReference type="PANTHER" id="PTHR10625:SF23">
    <property type="entry name" value="HISTONE DEACETYLASE 11"/>
    <property type="match status" value="1"/>
</dbReference>
<dbReference type="Gene3D" id="3.40.800.20">
    <property type="entry name" value="Histone deacetylase domain"/>
    <property type="match status" value="1"/>
</dbReference>
<dbReference type="GO" id="GO:0000118">
    <property type="term" value="C:histone deacetylase complex"/>
    <property type="evidence" value="ECO:0007669"/>
    <property type="project" value="TreeGrafter"/>
</dbReference>
<comment type="function">
    <text evidence="11">Responsible for the deacetylation of lysine residues on the N-terminal part of the core histones (H2A, H2B, H3 and H4). Histone deacetylation gives a tag for epigenetic repression and plays an important role in transcriptional regulation, cell cycle progression and developmental events. Histone deacetylases act via the formation of large multiprotein complexes.</text>
</comment>
<dbReference type="CDD" id="cd09993">
    <property type="entry name" value="HDAC_classIV"/>
    <property type="match status" value="1"/>
</dbReference>
<dbReference type="EMBL" id="HBUF01050713">
    <property type="protein sequence ID" value="CAG6621673.1"/>
    <property type="molecule type" value="Transcribed_RNA"/>
</dbReference>
<dbReference type="EMBL" id="HBUF01392157">
    <property type="protein sequence ID" value="CAG6734274.1"/>
    <property type="molecule type" value="Transcribed_RNA"/>
</dbReference>
<evidence type="ECO:0000256" key="1">
    <source>
        <dbReference type="ARBA" id="ARBA00004123"/>
    </source>
</evidence>
<protein>
    <recommendedName>
        <fullName evidence="13">Histone deacetylase 11</fullName>
        <ecNumber evidence="3">3.5.1.98</ecNumber>
    </recommendedName>
</protein>
<dbReference type="EMBL" id="HBUF01213969">
    <property type="protein sequence ID" value="CAG6666373.1"/>
    <property type="molecule type" value="Transcribed_RNA"/>
</dbReference>
<evidence type="ECO:0000256" key="13">
    <source>
        <dbReference type="ARBA" id="ARBA00072450"/>
    </source>
</evidence>
<evidence type="ECO:0000259" key="14">
    <source>
        <dbReference type="Pfam" id="PF00850"/>
    </source>
</evidence>
<comment type="similarity">
    <text evidence="2">Belongs to the histone deacetylase family.</text>
</comment>
<dbReference type="PRINTS" id="PR01270">
    <property type="entry name" value="HDASUPER"/>
</dbReference>
<dbReference type="GO" id="GO:0040029">
    <property type="term" value="P:epigenetic regulation of gene expression"/>
    <property type="evidence" value="ECO:0007669"/>
    <property type="project" value="TreeGrafter"/>
</dbReference>
<keyword evidence="8" id="KW-0804">Transcription</keyword>
<keyword evidence="4" id="KW-0678">Repressor</keyword>
<dbReference type="InterPro" id="IPR023801">
    <property type="entry name" value="His_deacetylse_dom"/>
</dbReference>
<dbReference type="SUPFAM" id="SSF52768">
    <property type="entry name" value="Arginase/deacetylase"/>
    <property type="match status" value="1"/>
</dbReference>
<dbReference type="EMBL" id="HBUF01392158">
    <property type="protein sequence ID" value="CAG6734276.1"/>
    <property type="molecule type" value="Transcribed_RNA"/>
</dbReference>
<dbReference type="EMBL" id="HBUF01529116">
    <property type="protein sequence ID" value="CAG6751181.1"/>
    <property type="molecule type" value="Transcribed_RNA"/>
</dbReference>
<dbReference type="AlphaFoldDB" id="A0A8D8ZQ57"/>
<evidence type="ECO:0000256" key="8">
    <source>
        <dbReference type="ARBA" id="ARBA00023163"/>
    </source>
</evidence>
<keyword evidence="9" id="KW-0539">Nucleus</keyword>
<evidence type="ECO:0000256" key="10">
    <source>
        <dbReference type="ARBA" id="ARBA00048287"/>
    </source>
</evidence>
<dbReference type="InterPro" id="IPR037138">
    <property type="entry name" value="His_deacetylse_dom_sf"/>
</dbReference>
<reference evidence="15" key="1">
    <citation type="submission" date="2021-05" db="EMBL/GenBank/DDBJ databases">
        <authorList>
            <person name="Alioto T."/>
            <person name="Alioto T."/>
            <person name="Gomez Garrido J."/>
        </authorList>
    </citation>
    <scope>NUCLEOTIDE SEQUENCE</scope>
</reference>
<evidence type="ECO:0000256" key="2">
    <source>
        <dbReference type="ARBA" id="ARBA00005947"/>
    </source>
</evidence>